<dbReference type="PANTHER" id="PTHR34980:SF3">
    <property type="entry name" value="BLR8105 PROTEIN"/>
    <property type="match status" value="1"/>
</dbReference>
<evidence type="ECO:0000256" key="1">
    <source>
        <dbReference type="SAM" id="Phobius"/>
    </source>
</evidence>
<dbReference type="EMBL" id="JAKUDN010000002">
    <property type="protein sequence ID" value="MCP8352586.1"/>
    <property type="molecule type" value="Genomic_DNA"/>
</dbReference>
<reference evidence="2 3" key="1">
    <citation type="journal article" date="2022" name="Nat. Microbiol.">
        <title>The microbiome of a bacterivorous marine choanoflagellate contains a resource-demanding obligate bacterial associate.</title>
        <authorList>
            <person name="Needham D.M."/>
            <person name="Poirier C."/>
            <person name="Bachy C."/>
            <person name="George E.E."/>
            <person name="Wilken S."/>
            <person name="Yung C.C.M."/>
            <person name="Limardo A.J."/>
            <person name="Morando M."/>
            <person name="Sudek L."/>
            <person name="Malmstrom R.R."/>
            <person name="Keeling P.J."/>
            <person name="Santoro A.E."/>
            <person name="Worden A.Z."/>
        </authorList>
    </citation>
    <scope>NUCLEOTIDE SEQUENCE [LARGE SCALE GENOMIC DNA]</scope>
    <source>
        <strain evidence="2 3">Comchoano-2</strain>
    </source>
</reference>
<dbReference type="Proteomes" id="UP001320768">
    <property type="component" value="Unassembled WGS sequence"/>
</dbReference>
<keyword evidence="1" id="KW-0472">Membrane</keyword>
<name>A0ABT1L5Y5_9GAMM</name>
<dbReference type="InterPro" id="IPR008523">
    <property type="entry name" value="DUF805"/>
</dbReference>
<keyword evidence="1" id="KW-1133">Transmembrane helix</keyword>
<dbReference type="PANTHER" id="PTHR34980">
    <property type="entry name" value="INNER MEMBRANE PROTEIN-RELATED-RELATED"/>
    <property type="match status" value="1"/>
</dbReference>
<comment type="caution">
    <text evidence="2">The sequence shown here is derived from an EMBL/GenBank/DDBJ whole genome shotgun (WGS) entry which is preliminary data.</text>
</comment>
<keyword evidence="1" id="KW-0812">Transmembrane</keyword>
<gene>
    <name evidence="2" type="ORF">MKS91_04715</name>
</gene>
<proteinExistence type="predicted"/>
<feature type="transmembrane region" description="Helical" evidence="1">
    <location>
        <begin position="108"/>
        <end position="130"/>
    </location>
</feature>
<evidence type="ECO:0000313" key="2">
    <source>
        <dbReference type="EMBL" id="MCP8352586.1"/>
    </source>
</evidence>
<feature type="transmembrane region" description="Helical" evidence="1">
    <location>
        <begin position="38"/>
        <end position="58"/>
    </location>
</feature>
<sequence length="171" mass="19601">MNLIISSRSFIKKIKHSFIIIFTQWSDTSGRVSREQFWPGYVCINLLLNAVPYFFAQALLNDQDPSAVLAWKVALKHFYMMMFLPSVVFVLLMLAMKIKRFHDTDRSGWLCVAEAVGKIVSMVWMISMIVSGFSRSYIVSSLVFMVLVLYVFIVLLLPGSQGRNEYGLQPK</sequence>
<keyword evidence="3" id="KW-1185">Reference proteome</keyword>
<dbReference type="Pfam" id="PF05656">
    <property type="entry name" value="DUF805"/>
    <property type="match status" value="1"/>
</dbReference>
<feature type="transmembrane region" description="Helical" evidence="1">
    <location>
        <begin position="78"/>
        <end position="96"/>
    </location>
</feature>
<dbReference type="RefSeq" id="WP_258569692.1">
    <property type="nucleotide sequence ID" value="NZ_JAKUDN010000002.1"/>
</dbReference>
<organism evidence="2 3">
    <name type="scientific">Candidatus Synchoanobacter obligatus</name>
    <dbReference type="NCBI Taxonomy" id="2919597"/>
    <lineage>
        <taxon>Bacteria</taxon>
        <taxon>Pseudomonadati</taxon>
        <taxon>Pseudomonadota</taxon>
        <taxon>Gammaproteobacteria</taxon>
        <taxon>Candidatus Comchoanobacterales</taxon>
        <taxon>Candidatus Comchoanobacteraceae</taxon>
        <taxon>Candidatus Synchoanobacter</taxon>
    </lineage>
</organism>
<evidence type="ECO:0000313" key="3">
    <source>
        <dbReference type="Proteomes" id="UP001320768"/>
    </source>
</evidence>
<feature type="transmembrane region" description="Helical" evidence="1">
    <location>
        <begin position="136"/>
        <end position="157"/>
    </location>
</feature>
<protein>
    <submittedName>
        <fullName evidence="2">DUF805 domain-containing protein</fullName>
    </submittedName>
</protein>
<accession>A0ABT1L5Y5</accession>